<dbReference type="GO" id="GO:0002039">
    <property type="term" value="F:p53 binding"/>
    <property type="evidence" value="ECO:0007669"/>
    <property type="project" value="InterPro"/>
</dbReference>
<feature type="coiled-coil region" evidence="7">
    <location>
        <begin position="109"/>
        <end position="168"/>
    </location>
</feature>
<dbReference type="GO" id="GO:0042981">
    <property type="term" value="P:regulation of apoptotic process"/>
    <property type="evidence" value="ECO:0007669"/>
    <property type="project" value="InterPro"/>
</dbReference>
<dbReference type="Gene3D" id="3.10.20.90">
    <property type="entry name" value="Phosphatidylinositol 3-kinase Catalytic Subunit, Chain A, domain 1"/>
    <property type="match status" value="1"/>
</dbReference>
<feature type="compositionally biased region" description="Polar residues" evidence="8">
    <location>
        <begin position="548"/>
        <end position="563"/>
    </location>
</feature>
<proteinExistence type="predicted"/>
<dbReference type="InterPro" id="IPR036770">
    <property type="entry name" value="Ankyrin_rpt-contain_sf"/>
</dbReference>
<dbReference type="SUPFAM" id="SSF48403">
    <property type="entry name" value="Ankyrin repeat"/>
    <property type="match status" value="1"/>
</dbReference>
<feature type="region of interest" description="Disordered" evidence="8">
    <location>
        <begin position="823"/>
        <end position="952"/>
    </location>
</feature>
<dbReference type="Proteomes" id="UP001152795">
    <property type="component" value="Unassembled WGS sequence"/>
</dbReference>
<feature type="compositionally biased region" description="Basic and acidic residues" evidence="8">
    <location>
        <begin position="492"/>
        <end position="501"/>
    </location>
</feature>
<evidence type="ECO:0000256" key="4">
    <source>
        <dbReference type="ARBA" id="ARBA00022737"/>
    </source>
</evidence>
<dbReference type="Pfam" id="PF21712">
    <property type="entry name" value="RASSF8-10_RA"/>
    <property type="match status" value="1"/>
</dbReference>
<dbReference type="Pfam" id="PF12796">
    <property type="entry name" value="Ank_2"/>
    <property type="match status" value="1"/>
</dbReference>
<dbReference type="Gene3D" id="1.25.40.20">
    <property type="entry name" value="Ankyrin repeat-containing domain"/>
    <property type="match status" value="1"/>
</dbReference>
<feature type="compositionally biased region" description="Low complexity" evidence="8">
    <location>
        <begin position="445"/>
        <end position="466"/>
    </location>
</feature>
<dbReference type="PANTHER" id="PTHR24131">
    <property type="entry name" value="APOPTOSIS-STIMULATING OF P53 PROTEIN"/>
    <property type="match status" value="1"/>
</dbReference>
<gene>
    <name evidence="9" type="ORF">PACLA_8A064976</name>
</gene>
<accession>A0A7D9HEQ6</accession>
<dbReference type="OrthoDB" id="10038642at2759"/>
<dbReference type="InterPro" id="IPR036028">
    <property type="entry name" value="SH3-like_dom_sf"/>
</dbReference>
<feature type="compositionally biased region" description="Polar residues" evidence="8">
    <location>
        <begin position="652"/>
        <end position="667"/>
    </location>
</feature>
<dbReference type="EMBL" id="CACRXK020000544">
    <property type="protein sequence ID" value="CAB3982821.1"/>
    <property type="molecule type" value="Genomic_DNA"/>
</dbReference>
<comment type="caution">
    <text evidence="9">The sequence shown here is derived from an EMBL/GenBank/DDBJ whole genome shotgun (WGS) entry which is preliminary data.</text>
</comment>
<feature type="compositionally biased region" description="Polar residues" evidence="8">
    <location>
        <begin position="232"/>
        <end position="244"/>
    </location>
</feature>
<feature type="region of interest" description="Disordered" evidence="8">
    <location>
        <begin position="313"/>
        <end position="334"/>
    </location>
</feature>
<feature type="compositionally biased region" description="Basic residues" evidence="8">
    <location>
        <begin position="938"/>
        <end position="951"/>
    </location>
</feature>
<keyword evidence="5" id="KW-0040">ANK repeat</keyword>
<dbReference type="PROSITE" id="PS50200">
    <property type="entry name" value="RA"/>
    <property type="match status" value="1"/>
</dbReference>
<feature type="compositionally biased region" description="Polar residues" evidence="8">
    <location>
        <begin position="412"/>
        <end position="427"/>
    </location>
</feature>
<feature type="compositionally biased region" description="Polar residues" evidence="8">
    <location>
        <begin position="528"/>
        <end position="539"/>
    </location>
</feature>
<dbReference type="PROSITE" id="PS50002">
    <property type="entry name" value="SH3"/>
    <property type="match status" value="1"/>
</dbReference>
<feature type="compositionally biased region" description="Polar residues" evidence="8">
    <location>
        <begin position="479"/>
        <end position="491"/>
    </location>
</feature>
<feature type="compositionally biased region" description="Polar residues" evidence="8">
    <location>
        <begin position="687"/>
        <end position="709"/>
    </location>
</feature>
<dbReference type="SUPFAM" id="SSF50044">
    <property type="entry name" value="SH3-domain"/>
    <property type="match status" value="1"/>
</dbReference>
<dbReference type="GO" id="GO:0005634">
    <property type="term" value="C:nucleus"/>
    <property type="evidence" value="ECO:0007669"/>
    <property type="project" value="UniProtKB-SubCell"/>
</dbReference>
<keyword evidence="6" id="KW-0539">Nucleus</keyword>
<feature type="compositionally biased region" description="Basic and acidic residues" evidence="8">
    <location>
        <begin position="754"/>
        <end position="763"/>
    </location>
</feature>
<evidence type="ECO:0000256" key="2">
    <source>
        <dbReference type="ARBA" id="ARBA00022443"/>
    </source>
</evidence>
<protein>
    <submittedName>
        <fullName evidence="9">Apoptosis-stimulating of p53 1</fullName>
    </submittedName>
</protein>
<dbReference type="GO" id="GO:0007165">
    <property type="term" value="P:signal transduction"/>
    <property type="evidence" value="ECO:0007669"/>
    <property type="project" value="InterPro"/>
</dbReference>
<feature type="compositionally biased region" description="Polar residues" evidence="8">
    <location>
        <begin position="634"/>
        <end position="645"/>
    </location>
</feature>
<dbReference type="InterPro" id="IPR000159">
    <property type="entry name" value="RA_dom"/>
</dbReference>
<name>A0A7D9HEQ6_PARCT</name>
<feature type="region of interest" description="Disordered" evidence="8">
    <location>
        <begin position="218"/>
        <end position="244"/>
    </location>
</feature>
<dbReference type="PANTHER" id="PTHR24131:SF10">
    <property type="entry name" value="ANKYRIN-REPEAT, SH3-DOMAIN, AND PROLINE-RICH-REGION CONTAINING PROTEIN, ISOFORM B"/>
    <property type="match status" value="1"/>
</dbReference>
<dbReference type="Pfam" id="PF00018">
    <property type="entry name" value="SH3_1"/>
    <property type="match status" value="1"/>
</dbReference>
<feature type="region of interest" description="Disordered" evidence="8">
    <location>
        <begin position="364"/>
        <end position="802"/>
    </location>
</feature>
<feature type="compositionally biased region" description="Polar residues" evidence="8">
    <location>
        <begin position="320"/>
        <end position="333"/>
    </location>
</feature>
<evidence type="ECO:0000256" key="6">
    <source>
        <dbReference type="ARBA" id="ARBA00023242"/>
    </source>
</evidence>
<dbReference type="InterPro" id="IPR002110">
    <property type="entry name" value="Ankyrin_rpt"/>
</dbReference>
<evidence type="ECO:0000313" key="10">
    <source>
        <dbReference type="Proteomes" id="UP001152795"/>
    </source>
</evidence>
<dbReference type="SUPFAM" id="SSF54236">
    <property type="entry name" value="Ubiquitin-like"/>
    <property type="match status" value="1"/>
</dbReference>
<reference evidence="9" key="1">
    <citation type="submission" date="2020-04" db="EMBL/GenBank/DDBJ databases">
        <authorList>
            <person name="Alioto T."/>
            <person name="Alioto T."/>
            <person name="Gomez Garrido J."/>
        </authorList>
    </citation>
    <scope>NUCLEOTIDE SEQUENCE</scope>
    <source>
        <strain evidence="9">A484AB</strain>
    </source>
</reference>
<dbReference type="InterPro" id="IPR048945">
    <property type="entry name" value="RASSF8/10_RA"/>
</dbReference>
<keyword evidence="2" id="KW-0728">SH3 domain</keyword>
<feature type="compositionally biased region" description="Polar residues" evidence="8">
    <location>
        <begin position="777"/>
        <end position="794"/>
    </location>
</feature>
<feature type="compositionally biased region" description="Basic residues" evidence="8">
    <location>
        <begin position="858"/>
        <end position="873"/>
    </location>
</feature>
<keyword evidence="3" id="KW-0053">Apoptosis</keyword>
<dbReference type="SMART" id="SM00326">
    <property type="entry name" value="SH3"/>
    <property type="match status" value="1"/>
</dbReference>
<dbReference type="PROSITE" id="PS50088">
    <property type="entry name" value="ANK_REPEAT"/>
    <property type="match status" value="2"/>
</dbReference>
<comment type="subcellular location">
    <subcellularLocation>
        <location evidence="1">Nucleus</location>
    </subcellularLocation>
</comment>
<keyword evidence="10" id="KW-1185">Reference proteome</keyword>
<evidence type="ECO:0000256" key="3">
    <source>
        <dbReference type="ARBA" id="ARBA00022703"/>
    </source>
</evidence>
<evidence type="ECO:0000256" key="8">
    <source>
        <dbReference type="SAM" id="MobiDB-lite"/>
    </source>
</evidence>
<sequence length="1156" mass="127652">MAAGKDESDLFMSVRLDDGRRICKMSVSSQTTGQDVVELLKPDDENVYYLLEIWKGCERPIAHEEKLKNVLLQWGSDVDDVVFMLKRKNFSSRQKQAKPLRNSPVPDQLQDKQQKVENLEKEVQQKEQHLKSLRNKETSKNNLKTKYVKLLESRVIEQEEKLQSLQSVQDELFKTRLDNEKLVLELSRLRSMFVLKHQQLADATTRVELLSRELARSSQQNEISKDGAPLNERNTQHAQYSKPNAQSDIYQKQLLNQQYLSEAQLLQLQANNGYPTSTLNHNGQVGKDFLFLRHGILQERGDLNSLLAWQNDEENDTETSADSGHVSNDSPPYQNRLGPNFQFYPNPPDMYCAKAERFDIDQDFGSQLKGNQGGVGPQGLKGMSEVDGWSKLQGRYPSPTNGSAFNPPFQPPGNSDPAQQLFVNTDVKQGGVGPFLRQQHVNRDSPQSTSSLSSMSSESSRNELSSFPGSRPIRMGPQANPSSSGIPSNDMRNMKSNRDSGSRSTTPTNERKQSTSSESSSDARQKSNRNSGSKTNTPTTEHKPFIPNESSSDGLNTSRTVGSISHYHRNREGSLENSSPLTLGPFTKERAPSQTSNSSSENSSHRVRTPSTEKPAVPTSLMIPKGNELRNGHMSPTVTESNTGPNFKHGNQVKSDSPTTKTRSMPQQGGAVIQNGRSSPMVLDLAAQSTKNHTQQNISRKKSPLSTERSIPGLSDPKGRSSPAIFDSKSTSSDRAFGTTGRASPKMVDTKSPTSDRRFDPKGRTSPRVSDPHVETSVGNTSSKPDKGGSSQPPLSSPAVEELLNDMTALKVTTREVKPIQIQTRAEKDSDNIPVEKATVKTNTSVVDTKLPSGGQSKRVHKPPKPVPRKRTKTPPARGSDSDSNLMVTPSHETKATKSSGNNAKGGGQNKDNKPQVQSKEKPSDGLGTKAYDSILRSSKKKKKGGKKSAKRVSLDPHAVLLHASLEGELELVKNIIHQVEDPSYPNNEGLTALHHAVCNSHDDIVKFLIGYGCDINAADMQGWTSLHCAAANNSIEMCKFLINHGACVFAVTAIEGKTPSRCCEKESENFEQCFTYLSEIENNFGISNNGIVYAVYAYQATRKDELSFECGERLTVVRRGDVTEKEWWWARGIRNQFGYIPRNLLGLHPPVAPDV</sequence>
<evidence type="ECO:0000256" key="5">
    <source>
        <dbReference type="ARBA" id="ARBA00023043"/>
    </source>
</evidence>
<keyword evidence="7" id="KW-0175">Coiled coil</keyword>
<keyword evidence="4" id="KW-0677">Repeat</keyword>
<organism evidence="9 10">
    <name type="scientific">Paramuricea clavata</name>
    <name type="common">Red gorgonian</name>
    <name type="synonym">Violescent sea-whip</name>
    <dbReference type="NCBI Taxonomy" id="317549"/>
    <lineage>
        <taxon>Eukaryota</taxon>
        <taxon>Metazoa</taxon>
        <taxon>Cnidaria</taxon>
        <taxon>Anthozoa</taxon>
        <taxon>Octocorallia</taxon>
        <taxon>Malacalcyonacea</taxon>
        <taxon>Plexauridae</taxon>
        <taxon>Paramuricea</taxon>
    </lineage>
</organism>
<dbReference type="InterPro" id="IPR001452">
    <property type="entry name" value="SH3_domain"/>
</dbReference>
<feature type="compositionally biased region" description="Basic and acidic residues" evidence="8">
    <location>
        <begin position="911"/>
        <end position="924"/>
    </location>
</feature>
<dbReference type="InterPro" id="IPR029071">
    <property type="entry name" value="Ubiquitin-like_domsf"/>
</dbReference>
<dbReference type="PROSITE" id="PS50297">
    <property type="entry name" value="ANK_REP_REGION"/>
    <property type="match status" value="2"/>
</dbReference>
<dbReference type="InterPro" id="IPR047163">
    <property type="entry name" value="ASPP1/2"/>
</dbReference>
<evidence type="ECO:0000313" key="9">
    <source>
        <dbReference type="EMBL" id="CAB3982821.1"/>
    </source>
</evidence>
<dbReference type="GO" id="GO:0006915">
    <property type="term" value="P:apoptotic process"/>
    <property type="evidence" value="ECO:0007669"/>
    <property type="project" value="UniProtKB-KW"/>
</dbReference>
<evidence type="ECO:0000256" key="7">
    <source>
        <dbReference type="SAM" id="Coils"/>
    </source>
</evidence>
<evidence type="ECO:0000256" key="1">
    <source>
        <dbReference type="ARBA" id="ARBA00004123"/>
    </source>
</evidence>
<dbReference type="SMART" id="SM00248">
    <property type="entry name" value="ANK"/>
    <property type="match status" value="2"/>
</dbReference>
<dbReference type="AlphaFoldDB" id="A0A7D9HEQ6"/>